<keyword evidence="1" id="KW-0808">Transferase</keyword>
<dbReference type="PANTHER" id="PTHR12224">
    <property type="entry name" value="BETA-1,4-MANNOSYL-GLYCOPROTEIN BETA-1,4-N-ACETYLGLUCOSAMINYL-TRANSFERASE"/>
    <property type="match status" value="1"/>
</dbReference>
<proteinExistence type="predicted"/>
<keyword evidence="1" id="KW-0328">Glycosyltransferase</keyword>
<name>A0A087PS48_9PROT</name>
<reference evidence="1 2" key="1">
    <citation type="submission" date="2016-03" db="EMBL/GenBank/DDBJ databases">
        <title>Draft genome sequence of Acetobacter malorum CECT 7742, a strain isolated from strawberry vinegar.</title>
        <authorList>
            <person name="Sainz F."/>
            <person name="Mas A."/>
            <person name="Torija M.J."/>
        </authorList>
    </citation>
    <scope>NUCLEOTIDE SEQUENCE [LARGE SCALE GENOMIC DNA]</scope>
    <source>
        <strain evidence="1 2">CECT 7742</strain>
    </source>
</reference>
<dbReference type="GO" id="GO:0006044">
    <property type="term" value="P:N-acetylglucosamine metabolic process"/>
    <property type="evidence" value="ECO:0007669"/>
    <property type="project" value="TreeGrafter"/>
</dbReference>
<dbReference type="PANTHER" id="PTHR12224:SF0">
    <property type="entry name" value="BETA-1,4-MANNOSYL-GLYCOPROTEIN 4-BETA-N-ACETYLGLUCOSAMINYLTRANSFERASE"/>
    <property type="match status" value="1"/>
</dbReference>
<sequence length="327" mass="38186">MAKIYDCFPFFNELELLEMRLRLHAPVVDHFVISESTHTFMGAPKPLHFLENRHRFAEWEDKIIYIQVDDFPETTDPFVREYHQRNSLLKVAANAADDDMFIISDLDELLRPELILEASNFDGFITFNMPMFVFYINLQESEDGWGPCYATRKKYLMNIENVSTARWDRSQIDHDLGPRGKILNLHKAGWHFTHLGGIERLKAKFQAYSHANDKWPQAMMHENALEQHIISGGIIGNFKESSRFIPIDYPTFPLIIQDNQSYYKEIGFIKDVYEALSELQDLYKDVRHKYASLCKDDVRAHAALSWVTPREFAALSDINLDNISLFK</sequence>
<gene>
    <name evidence="1" type="ORF">Amal_00996</name>
</gene>
<organism evidence="1 2">
    <name type="scientific">Acetobacter malorum</name>
    <dbReference type="NCBI Taxonomy" id="178901"/>
    <lineage>
        <taxon>Bacteria</taxon>
        <taxon>Pseudomonadati</taxon>
        <taxon>Pseudomonadota</taxon>
        <taxon>Alphaproteobacteria</taxon>
        <taxon>Acetobacterales</taxon>
        <taxon>Acetobacteraceae</taxon>
        <taxon>Acetobacter</taxon>
    </lineage>
</organism>
<accession>A0A087PS48</accession>
<protein>
    <submittedName>
        <fullName evidence="1">N-acetylglucosaminyltransferase</fullName>
    </submittedName>
</protein>
<dbReference type="STRING" id="178901.AmDm5_1057"/>
<dbReference type="eggNOG" id="COG0457">
    <property type="taxonomic scope" value="Bacteria"/>
</dbReference>
<dbReference type="PATRIC" id="fig|178901.10.peg.1028"/>
<dbReference type="RefSeq" id="WP_081894169.1">
    <property type="nucleotide sequence ID" value="NZ_JBDNJR010000013.1"/>
</dbReference>
<dbReference type="GO" id="GO:0003830">
    <property type="term" value="F:beta-1,4-mannosylglycoprotein 4-beta-N-acetylglucosaminyltransferase activity"/>
    <property type="evidence" value="ECO:0007669"/>
    <property type="project" value="InterPro"/>
</dbReference>
<dbReference type="Proteomes" id="UP000077349">
    <property type="component" value="Unassembled WGS sequence"/>
</dbReference>
<comment type="caution">
    <text evidence="1">The sequence shown here is derived from an EMBL/GenBank/DDBJ whole genome shotgun (WGS) entry which is preliminary data.</text>
</comment>
<dbReference type="GO" id="GO:0016020">
    <property type="term" value="C:membrane"/>
    <property type="evidence" value="ECO:0007669"/>
    <property type="project" value="InterPro"/>
</dbReference>
<dbReference type="eggNOG" id="COG0438">
    <property type="taxonomic scope" value="Bacteria"/>
</dbReference>
<dbReference type="InterPro" id="IPR006813">
    <property type="entry name" value="Glyco_trans_17"/>
</dbReference>
<dbReference type="EMBL" id="LVHD01000011">
    <property type="protein sequence ID" value="OAG77627.1"/>
    <property type="molecule type" value="Genomic_DNA"/>
</dbReference>
<dbReference type="AlphaFoldDB" id="A0A087PS48"/>
<evidence type="ECO:0000313" key="2">
    <source>
        <dbReference type="Proteomes" id="UP000077349"/>
    </source>
</evidence>
<dbReference type="Pfam" id="PF04724">
    <property type="entry name" value="Glyco_transf_17"/>
    <property type="match status" value="1"/>
</dbReference>
<evidence type="ECO:0000313" key="1">
    <source>
        <dbReference type="EMBL" id="OAG77627.1"/>
    </source>
</evidence>